<accession>A0A0E9RPF1</accession>
<evidence type="ECO:0000313" key="1">
    <source>
        <dbReference type="EMBL" id="JAH30260.1"/>
    </source>
</evidence>
<sequence length="27" mass="3168">MLVLCFKTRPYLPGSIDQFFLFNCKSV</sequence>
<dbReference type="EMBL" id="GBXM01078317">
    <property type="protein sequence ID" value="JAH30260.1"/>
    <property type="molecule type" value="Transcribed_RNA"/>
</dbReference>
<name>A0A0E9RPF1_ANGAN</name>
<proteinExistence type="predicted"/>
<reference evidence="1" key="1">
    <citation type="submission" date="2014-11" db="EMBL/GenBank/DDBJ databases">
        <authorList>
            <person name="Amaro Gonzalez C."/>
        </authorList>
    </citation>
    <scope>NUCLEOTIDE SEQUENCE</scope>
</reference>
<organism evidence="1">
    <name type="scientific">Anguilla anguilla</name>
    <name type="common">European freshwater eel</name>
    <name type="synonym">Muraena anguilla</name>
    <dbReference type="NCBI Taxonomy" id="7936"/>
    <lineage>
        <taxon>Eukaryota</taxon>
        <taxon>Metazoa</taxon>
        <taxon>Chordata</taxon>
        <taxon>Craniata</taxon>
        <taxon>Vertebrata</taxon>
        <taxon>Euteleostomi</taxon>
        <taxon>Actinopterygii</taxon>
        <taxon>Neopterygii</taxon>
        <taxon>Teleostei</taxon>
        <taxon>Anguilliformes</taxon>
        <taxon>Anguillidae</taxon>
        <taxon>Anguilla</taxon>
    </lineage>
</organism>
<dbReference type="AlphaFoldDB" id="A0A0E9RPF1"/>
<protein>
    <submittedName>
        <fullName evidence="1">Uncharacterized protein</fullName>
    </submittedName>
</protein>
<reference evidence="1" key="2">
    <citation type="journal article" date="2015" name="Fish Shellfish Immunol.">
        <title>Early steps in the European eel (Anguilla anguilla)-Vibrio vulnificus interaction in the gills: Role of the RtxA13 toxin.</title>
        <authorList>
            <person name="Callol A."/>
            <person name="Pajuelo D."/>
            <person name="Ebbesson L."/>
            <person name="Teles M."/>
            <person name="MacKenzie S."/>
            <person name="Amaro C."/>
        </authorList>
    </citation>
    <scope>NUCLEOTIDE SEQUENCE</scope>
</reference>